<dbReference type="Proteomes" id="UP000474757">
    <property type="component" value="Unassembled WGS sequence"/>
</dbReference>
<accession>A0A6B2JLA4</accession>
<reference evidence="2 3" key="1">
    <citation type="submission" date="2020-02" db="EMBL/GenBank/DDBJ databases">
        <title>Pseudoroseicyclus tamarix, sp. nov., isolated from offshore sediment of a Tamarix chinensis forest.</title>
        <authorList>
            <person name="Gai Y."/>
        </authorList>
    </citation>
    <scope>NUCLEOTIDE SEQUENCE [LARGE SCALE GENOMIC DNA]</scope>
    <source>
        <strain evidence="2 3">CLL3-39</strain>
    </source>
</reference>
<evidence type="ECO:0000256" key="1">
    <source>
        <dbReference type="SAM" id="SignalP"/>
    </source>
</evidence>
<feature type="signal peptide" evidence="1">
    <location>
        <begin position="1"/>
        <end position="28"/>
    </location>
</feature>
<dbReference type="EMBL" id="JAAGAB010000001">
    <property type="protein sequence ID" value="NDU99396.1"/>
    <property type="molecule type" value="Genomic_DNA"/>
</dbReference>
<organism evidence="2 3">
    <name type="scientific">Pseudoroseicyclus tamaricis</name>
    <dbReference type="NCBI Taxonomy" id="2705421"/>
    <lineage>
        <taxon>Bacteria</taxon>
        <taxon>Pseudomonadati</taxon>
        <taxon>Pseudomonadota</taxon>
        <taxon>Alphaproteobacteria</taxon>
        <taxon>Rhodobacterales</taxon>
        <taxon>Paracoccaceae</taxon>
        <taxon>Pseudoroseicyclus</taxon>
    </lineage>
</organism>
<feature type="chain" id="PRO_5025480933" evidence="1">
    <location>
        <begin position="29"/>
        <end position="193"/>
    </location>
</feature>
<keyword evidence="1" id="KW-0732">Signal</keyword>
<dbReference type="RefSeq" id="WP_163888848.1">
    <property type="nucleotide sequence ID" value="NZ_JAAFYS010000001.1"/>
</dbReference>
<gene>
    <name evidence="2" type="ORF">GZA08_00245</name>
</gene>
<evidence type="ECO:0000313" key="3">
    <source>
        <dbReference type="Proteomes" id="UP000474757"/>
    </source>
</evidence>
<sequence length="193" mass="20623">MARGKQLGRRLARAVAAGWMVMAGAAAAQQEPREGREVSSDLDGDGVAETFTLRLTEENIALLDVTEGDAPVRTFYDVAWSGASPGTLPSLELAPNGSLRILSANESIGRERWRLALTIAYRDGHYRVAGITYDWYDTLDLSAGGTCDVNLLTGSGTVEIGPQRGEITALGGAPRLMDWRAEAGREGAICGLW</sequence>
<evidence type="ECO:0000313" key="2">
    <source>
        <dbReference type="EMBL" id="NDU99396.1"/>
    </source>
</evidence>
<proteinExistence type="predicted"/>
<name>A0A6B2JLA4_9RHOB</name>
<comment type="caution">
    <text evidence="2">The sequence shown here is derived from an EMBL/GenBank/DDBJ whole genome shotgun (WGS) entry which is preliminary data.</text>
</comment>
<keyword evidence="3" id="KW-1185">Reference proteome</keyword>
<dbReference type="AlphaFoldDB" id="A0A6B2JLA4"/>
<protein>
    <submittedName>
        <fullName evidence="2">Uncharacterized protein</fullName>
    </submittedName>
</protein>